<keyword evidence="3" id="KW-0012">Acyltransferase</keyword>
<dbReference type="InterPro" id="IPR016039">
    <property type="entry name" value="Thiolase-like"/>
</dbReference>
<feature type="domain" description="Beta-ketoacyl-[acyl-carrier-protein] synthase III C-terminal" evidence="4">
    <location>
        <begin position="248"/>
        <end position="339"/>
    </location>
</feature>
<keyword evidence="7" id="KW-1185">Reference proteome</keyword>
<gene>
    <name evidence="6" type="ORF">SLA_3098</name>
</gene>
<dbReference type="AlphaFoldDB" id="A0A161JHL0"/>
<evidence type="ECO:0000313" key="7">
    <source>
        <dbReference type="Proteomes" id="UP000217676"/>
    </source>
</evidence>
<dbReference type="CDD" id="cd00827">
    <property type="entry name" value="init_cond_enzymes"/>
    <property type="match status" value="1"/>
</dbReference>
<evidence type="ECO:0000259" key="4">
    <source>
        <dbReference type="Pfam" id="PF08541"/>
    </source>
</evidence>
<dbReference type="GO" id="GO:0044550">
    <property type="term" value="P:secondary metabolite biosynthetic process"/>
    <property type="evidence" value="ECO:0007669"/>
    <property type="project" value="TreeGrafter"/>
</dbReference>
<dbReference type="KEGG" id="slau:SLA_3098"/>
<dbReference type="GO" id="GO:0004315">
    <property type="term" value="F:3-oxoacyl-[acyl-carrier-protein] synthase activity"/>
    <property type="evidence" value="ECO:0007669"/>
    <property type="project" value="InterPro"/>
</dbReference>
<dbReference type="Pfam" id="PF08541">
    <property type="entry name" value="ACP_syn_III_C"/>
    <property type="match status" value="1"/>
</dbReference>
<dbReference type="Pfam" id="PF08545">
    <property type="entry name" value="ACP_syn_III"/>
    <property type="match status" value="1"/>
</dbReference>
<dbReference type="InterPro" id="IPR013747">
    <property type="entry name" value="ACP_syn_III_C"/>
</dbReference>
<proteinExistence type="predicted"/>
<accession>A0A161JHL0</accession>
<protein>
    <submittedName>
        <fullName evidence="6">3-oxoacyl-(Acyl carrier protein) synthase III</fullName>
    </submittedName>
</protein>
<evidence type="ECO:0000313" key="6">
    <source>
        <dbReference type="EMBL" id="BAU84012.1"/>
    </source>
</evidence>
<dbReference type="GO" id="GO:0006633">
    <property type="term" value="P:fatty acid biosynthetic process"/>
    <property type="evidence" value="ECO:0007669"/>
    <property type="project" value="InterPro"/>
</dbReference>
<dbReference type="PANTHER" id="PTHR34069">
    <property type="entry name" value="3-OXOACYL-[ACYL-CARRIER-PROTEIN] SYNTHASE 3"/>
    <property type="match status" value="1"/>
</dbReference>
<dbReference type="Gene3D" id="3.40.47.10">
    <property type="match status" value="2"/>
</dbReference>
<evidence type="ECO:0000259" key="5">
    <source>
        <dbReference type="Pfam" id="PF08545"/>
    </source>
</evidence>
<dbReference type="EMBL" id="AP017424">
    <property type="protein sequence ID" value="BAU84012.1"/>
    <property type="molecule type" value="Genomic_DNA"/>
</dbReference>
<keyword evidence="1" id="KW-0963">Cytoplasm</keyword>
<organism evidence="6 7">
    <name type="scientific">Streptomyces laurentii</name>
    <dbReference type="NCBI Taxonomy" id="39478"/>
    <lineage>
        <taxon>Bacteria</taxon>
        <taxon>Bacillati</taxon>
        <taxon>Actinomycetota</taxon>
        <taxon>Actinomycetes</taxon>
        <taxon>Kitasatosporales</taxon>
        <taxon>Streptomycetaceae</taxon>
        <taxon>Streptomyces</taxon>
    </lineage>
</organism>
<feature type="domain" description="Beta-ketoacyl-[acyl-carrier-protein] synthase III N-terminal" evidence="5">
    <location>
        <begin position="109"/>
        <end position="174"/>
    </location>
</feature>
<dbReference type="InterPro" id="IPR013751">
    <property type="entry name" value="ACP_syn_III_N"/>
</dbReference>
<dbReference type="SUPFAM" id="SSF53901">
    <property type="entry name" value="Thiolase-like"/>
    <property type="match status" value="2"/>
</dbReference>
<evidence type="ECO:0000256" key="1">
    <source>
        <dbReference type="ARBA" id="ARBA00022490"/>
    </source>
</evidence>
<evidence type="ECO:0000256" key="3">
    <source>
        <dbReference type="ARBA" id="ARBA00023315"/>
    </source>
</evidence>
<name>A0A161JHL0_STRLU</name>
<evidence type="ECO:0000256" key="2">
    <source>
        <dbReference type="ARBA" id="ARBA00022679"/>
    </source>
</evidence>
<dbReference type="Proteomes" id="UP000217676">
    <property type="component" value="Chromosome"/>
</dbReference>
<keyword evidence="2" id="KW-0808">Transferase</keyword>
<reference evidence="6 7" key="1">
    <citation type="journal article" date="2016" name="Genome Announc.">
        <title>Complete Genome Sequence of Thiostrepton-Producing Streptomyces laurentii ATCC 31255.</title>
        <authorList>
            <person name="Doi K."/>
            <person name="Fujino Y."/>
            <person name="Nagayoshi Y."/>
            <person name="Ohshima T."/>
            <person name="Ogata S."/>
        </authorList>
    </citation>
    <scope>NUCLEOTIDE SEQUENCE [LARGE SCALE GENOMIC DNA]</scope>
    <source>
        <strain evidence="6 7">ATCC 31255</strain>
    </source>
</reference>
<dbReference type="PANTHER" id="PTHR34069:SF2">
    <property type="entry name" value="BETA-KETOACYL-[ACYL-CARRIER-PROTEIN] SYNTHASE III"/>
    <property type="match status" value="1"/>
</dbReference>
<sequence length="347" mass="36896">MRWNDLYVAGVGAYLPEHVETADEAIAAGRYTEQKRSLNGFRSVHVAAEHETGPTMAALAGRQAVARSGHADDDFGLVLHSYIGHQGLDFWTPASFVQRETVGGSAPAFEIKQGCNGMLAAFEVASSYVAARPDVTAALVTGGDAFRMPYIDRWGSDEQNVDGDGAAAVVLSGRGGFARVRSTYSHGDPSLEPMGRSGAGWTDTPFAGGETIGVSKRKSDYLLAEDMEFDDAIEKISASVEKSMARALADADAELSDVRYFLHQNLALSIVTHGLYGLLGVERERTTHEWGLGVGMVGTADPVLGLNRVMASGEAKPGDLVVLQAAGAGYVWTTVVLEILDVPSWES</sequence>